<dbReference type="InterPro" id="IPR036259">
    <property type="entry name" value="MFS_trans_sf"/>
</dbReference>
<feature type="transmembrane region" description="Helical" evidence="5">
    <location>
        <begin position="308"/>
        <end position="331"/>
    </location>
</feature>
<feature type="transmembrane region" description="Helical" evidence="5">
    <location>
        <begin position="12"/>
        <end position="31"/>
    </location>
</feature>
<feature type="transmembrane region" description="Helical" evidence="5">
    <location>
        <begin position="143"/>
        <end position="164"/>
    </location>
</feature>
<gene>
    <name evidence="7" type="ORF">SK069_11160</name>
</gene>
<keyword evidence="3 5" id="KW-1133">Transmembrane helix</keyword>
<dbReference type="InterPro" id="IPR020846">
    <property type="entry name" value="MFS_dom"/>
</dbReference>
<feature type="transmembrane region" description="Helical" evidence="5">
    <location>
        <begin position="51"/>
        <end position="74"/>
    </location>
</feature>
<feature type="transmembrane region" description="Helical" evidence="5">
    <location>
        <begin position="251"/>
        <end position="275"/>
    </location>
</feature>
<feature type="transmembrane region" description="Helical" evidence="5">
    <location>
        <begin position="217"/>
        <end position="239"/>
    </location>
</feature>
<organism evidence="7 8">
    <name type="scientific">Patulibacter brassicae</name>
    <dbReference type="NCBI Taxonomy" id="1705717"/>
    <lineage>
        <taxon>Bacteria</taxon>
        <taxon>Bacillati</taxon>
        <taxon>Actinomycetota</taxon>
        <taxon>Thermoleophilia</taxon>
        <taxon>Solirubrobacterales</taxon>
        <taxon>Patulibacteraceae</taxon>
        <taxon>Patulibacter</taxon>
    </lineage>
</organism>
<dbReference type="Gene3D" id="1.20.1250.20">
    <property type="entry name" value="MFS general substrate transporter like domains"/>
    <property type="match status" value="2"/>
</dbReference>
<evidence type="ECO:0000259" key="6">
    <source>
        <dbReference type="PROSITE" id="PS50850"/>
    </source>
</evidence>
<dbReference type="InterPro" id="IPR052524">
    <property type="entry name" value="MFS_Cyanate_Porter"/>
</dbReference>
<evidence type="ECO:0000256" key="5">
    <source>
        <dbReference type="SAM" id="Phobius"/>
    </source>
</evidence>
<dbReference type="PROSITE" id="PS50850">
    <property type="entry name" value="MFS"/>
    <property type="match status" value="1"/>
</dbReference>
<feature type="transmembrane region" description="Helical" evidence="5">
    <location>
        <begin position="371"/>
        <end position="393"/>
    </location>
</feature>
<evidence type="ECO:0000313" key="7">
    <source>
        <dbReference type="EMBL" id="MDX8152155.1"/>
    </source>
</evidence>
<dbReference type="SUPFAM" id="SSF103473">
    <property type="entry name" value="MFS general substrate transporter"/>
    <property type="match status" value="1"/>
</dbReference>
<reference evidence="7 8" key="1">
    <citation type="submission" date="2023-11" db="EMBL/GenBank/DDBJ databases">
        <authorList>
            <person name="Xu M."/>
            <person name="Jiang T."/>
        </authorList>
    </citation>
    <scope>NUCLEOTIDE SEQUENCE [LARGE SCALE GENOMIC DNA]</scope>
    <source>
        <strain evidence="7 8">SD</strain>
    </source>
</reference>
<feature type="transmembrane region" description="Helical" evidence="5">
    <location>
        <begin position="343"/>
        <end position="365"/>
    </location>
</feature>
<evidence type="ECO:0000256" key="2">
    <source>
        <dbReference type="ARBA" id="ARBA00022692"/>
    </source>
</evidence>
<keyword evidence="8" id="KW-1185">Reference proteome</keyword>
<protein>
    <submittedName>
        <fullName evidence="7">MFS transporter</fullName>
    </submittedName>
</protein>
<sequence>MRSSGTGGRSPATTVAVVVAIVAIALVALNLRPAVVAVGPVADELRDGTGLSSSAVGLLTTLPLICFGLFSIGAPRLGRRIGLEPALLLAVGLIVAGVLARLVPATAALFVGSAIAGAGIAIGNVLLPAVIKRDFADRTGLLMAVYGVALNAGAALAAGLTVPVQHALDLSWRGALAIWLVPAIVAAVAWLPLLRAGRGRPPAGGGVMGVRVWRSSLAWAVATFMGLQSLAFYAMAAWLPTILQDDGVSAATSGLLLSLLSLAATVAAVVVPLVATRGRDQRPIVAVLVVLLALGTGGLVVAPGAGAVAWVLLLGGGMGAALTLAITFFALRTRSAHAAGELSGMAQAVGYLVAATGPTGLGAVHDASGGWTVPLVLLLVLLVPLAVAGWIAAGDRSVERPA</sequence>
<dbReference type="PANTHER" id="PTHR23523:SF2">
    <property type="entry name" value="2-NITROIMIDAZOLE TRANSPORTER"/>
    <property type="match status" value="1"/>
</dbReference>
<dbReference type="RefSeq" id="WP_319954311.1">
    <property type="nucleotide sequence ID" value="NZ_JAXAVX010000005.1"/>
</dbReference>
<feature type="transmembrane region" description="Helical" evidence="5">
    <location>
        <begin position="109"/>
        <end position="131"/>
    </location>
</feature>
<accession>A0ABU4VK03</accession>
<feature type="transmembrane region" description="Helical" evidence="5">
    <location>
        <begin position="284"/>
        <end position="302"/>
    </location>
</feature>
<comment type="subcellular location">
    <subcellularLocation>
        <location evidence="1">Cell membrane</location>
        <topology evidence="1">Multi-pass membrane protein</topology>
    </subcellularLocation>
</comment>
<name>A0ABU4VK03_9ACTN</name>
<proteinExistence type="predicted"/>
<dbReference type="InterPro" id="IPR011701">
    <property type="entry name" value="MFS"/>
</dbReference>
<evidence type="ECO:0000313" key="8">
    <source>
        <dbReference type="Proteomes" id="UP001277761"/>
    </source>
</evidence>
<keyword evidence="4 5" id="KW-0472">Membrane</keyword>
<dbReference type="Pfam" id="PF07690">
    <property type="entry name" value="MFS_1"/>
    <property type="match status" value="1"/>
</dbReference>
<dbReference type="Proteomes" id="UP001277761">
    <property type="component" value="Unassembled WGS sequence"/>
</dbReference>
<feature type="transmembrane region" description="Helical" evidence="5">
    <location>
        <begin position="86"/>
        <end position="103"/>
    </location>
</feature>
<evidence type="ECO:0000256" key="3">
    <source>
        <dbReference type="ARBA" id="ARBA00022989"/>
    </source>
</evidence>
<evidence type="ECO:0000256" key="4">
    <source>
        <dbReference type="ARBA" id="ARBA00023136"/>
    </source>
</evidence>
<evidence type="ECO:0000256" key="1">
    <source>
        <dbReference type="ARBA" id="ARBA00004651"/>
    </source>
</evidence>
<dbReference type="PANTHER" id="PTHR23523">
    <property type="match status" value="1"/>
</dbReference>
<feature type="transmembrane region" description="Helical" evidence="5">
    <location>
        <begin position="176"/>
        <end position="196"/>
    </location>
</feature>
<comment type="caution">
    <text evidence="7">The sequence shown here is derived from an EMBL/GenBank/DDBJ whole genome shotgun (WGS) entry which is preliminary data.</text>
</comment>
<dbReference type="EMBL" id="JAXAVX010000005">
    <property type="protein sequence ID" value="MDX8152155.1"/>
    <property type="molecule type" value="Genomic_DNA"/>
</dbReference>
<feature type="domain" description="Major facilitator superfamily (MFS) profile" evidence="6">
    <location>
        <begin position="16"/>
        <end position="396"/>
    </location>
</feature>
<keyword evidence="2 5" id="KW-0812">Transmembrane</keyword>